<evidence type="ECO:0000256" key="3">
    <source>
        <dbReference type="ARBA" id="ARBA00022801"/>
    </source>
</evidence>
<evidence type="ECO:0000259" key="5">
    <source>
        <dbReference type="Pfam" id="PF00884"/>
    </source>
</evidence>
<dbReference type="SUPFAM" id="SSF53649">
    <property type="entry name" value="Alkaline phosphatase-like"/>
    <property type="match status" value="1"/>
</dbReference>
<dbReference type="CDD" id="cd16027">
    <property type="entry name" value="SGSH"/>
    <property type="match status" value="1"/>
</dbReference>
<reference evidence="6 7" key="1">
    <citation type="submission" date="2023-10" db="EMBL/GenBank/DDBJ databases">
        <title>Glaciecola aquimarina strain GGW-M5 nov., isolated from a coastal seawater.</title>
        <authorList>
            <person name="Bayburt H."/>
            <person name="Kim J.M."/>
            <person name="Choi B.J."/>
            <person name="Jeon C.O."/>
        </authorList>
    </citation>
    <scope>NUCLEOTIDE SEQUENCE [LARGE SCALE GENOMIC DNA]</scope>
    <source>
        <strain evidence="6 7">KCTC 32108</strain>
    </source>
</reference>
<protein>
    <submittedName>
        <fullName evidence="6">Sulfatase</fullName>
    </submittedName>
</protein>
<evidence type="ECO:0000313" key="6">
    <source>
        <dbReference type="EMBL" id="MDU0353410.1"/>
    </source>
</evidence>
<keyword evidence="2" id="KW-0479">Metal-binding</keyword>
<evidence type="ECO:0000313" key="7">
    <source>
        <dbReference type="Proteomes" id="UP001247805"/>
    </source>
</evidence>
<keyword evidence="4" id="KW-0106">Calcium</keyword>
<keyword evidence="7" id="KW-1185">Reference proteome</keyword>
<dbReference type="InterPro" id="IPR024607">
    <property type="entry name" value="Sulfatase_CS"/>
</dbReference>
<dbReference type="Gene3D" id="3.40.720.10">
    <property type="entry name" value="Alkaline Phosphatase, subunit A"/>
    <property type="match status" value="1"/>
</dbReference>
<dbReference type="PANTHER" id="PTHR42693">
    <property type="entry name" value="ARYLSULFATASE FAMILY MEMBER"/>
    <property type="match status" value="1"/>
</dbReference>
<dbReference type="InterPro" id="IPR017850">
    <property type="entry name" value="Alkaline_phosphatase_core_sf"/>
</dbReference>
<dbReference type="PROSITE" id="PS00523">
    <property type="entry name" value="SULFATASE_1"/>
    <property type="match status" value="1"/>
</dbReference>
<proteinExistence type="inferred from homology"/>
<dbReference type="Proteomes" id="UP001247805">
    <property type="component" value="Unassembled WGS sequence"/>
</dbReference>
<sequence length="513" mass="58193">MKLQNVLLVFLAVFYTGQIVAKESRPNILFVISDDQSAMHTSFAGASQLNTPGFDRLARQGAYFTHSFTGVASCAPSRASILTGKSFWRNGEAGLLFGRLKKERLVFTRLLSDAGYAVGLSGKSYLPSNQNFPSTYPIVADKEGIFDQEFKSPEKTPFGINSENYASSFIKFMQNKPKDQPFFFWLGTKEPHRIYKKGIGKENGIDPKKVTVPSFLPDNQVVRNDIADYFFEVQWADSHLQRALNYLQQIGQLNNTLVVYTSDNGMPFPRAKATSYNYGVQMPLAMMWGNKIKAGRVIEDFVNHVDFAPTFLDVAGVDIPTGLSGKSLLPILLSDKSGLVDAKRTFSLTGFERHVWARPEGEVYGRRVIHTKEWVYIHNFNPDRWPMGNPNFIASHQGVFGDVDAGPTKSFLLANKDQVEVKPFYELAFAKLPQQELYYLPTDPEQMHNVAFKPENQQILNKLKAQLMRTLLADEDPRMQGSVPWKNYPFYADKDKYLQGEYLLEYRETQTKK</sequence>
<gene>
    <name evidence="6" type="ORF">RS130_05220</name>
</gene>
<feature type="domain" description="Sulfatase N-terminal" evidence="5">
    <location>
        <begin position="26"/>
        <end position="317"/>
    </location>
</feature>
<dbReference type="RefSeq" id="WP_316025088.1">
    <property type="nucleotide sequence ID" value="NZ_JAWDIO010000002.1"/>
</dbReference>
<organism evidence="6 7">
    <name type="scientific">Paraglaciecola aquimarina</name>
    <dbReference type="NCBI Taxonomy" id="1235557"/>
    <lineage>
        <taxon>Bacteria</taxon>
        <taxon>Pseudomonadati</taxon>
        <taxon>Pseudomonadota</taxon>
        <taxon>Gammaproteobacteria</taxon>
        <taxon>Alteromonadales</taxon>
        <taxon>Alteromonadaceae</taxon>
        <taxon>Paraglaciecola</taxon>
    </lineage>
</organism>
<accession>A0ABU3STS5</accession>
<comment type="similarity">
    <text evidence="1">Belongs to the sulfatase family.</text>
</comment>
<dbReference type="InterPro" id="IPR050738">
    <property type="entry name" value="Sulfatase"/>
</dbReference>
<dbReference type="PANTHER" id="PTHR42693:SF53">
    <property type="entry name" value="ENDO-4-O-SULFATASE"/>
    <property type="match status" value="1"/>
</dbReference>
<keyword evidence="3" id="KW-0378">Hydrolase</keyword>
<evidence type="ECO:0000256" key="2">
    <source>
        <dbReference type="ARBA" id="ARBA00022723"/>
    </source>
</evidence>
<dbReference type="EMBL" id="JAWDIO010000002">
    <property type="protein sequence ID" value="MDU0353410.1"/>
    <property type="molecule type" value="Genomic_DNA"/>
</dbReference>
<dbReference type="InterPro" id="IPR000917">
    <property type="entry name" value="Sulfatase_N"/>
</dbReference>
<evidence type="ECO:0000256" key="1">
    <source>
        <dbReference type="ARBA" id="ARBA00008779"/>
    </source>
</evidence>
<evidence type="ECO:0000256" key="4">
    <source>
        <dbReference type="ARBA" id="ARBA00022837"/>
    </source>
</evidence>
<comment type="caution">
    <text evidence="6">The sequence shown here is derived from an EMBL/GenBank/DDBJ whole genome shotgun (WGS) entry which is preliminary data.</text>
</comment>
<name>A0ABU3STS5_9ALTE</name>
<dbReference type="Pfam" id="PF00884">
    <property type="entry name" value="Sulfatase"/>
    <property type="match status" value="1"/>
</dbReference>